<accession>A0A919BSM0</accession>
<gene>
    <name evidence="1" type="ORF">GCM10017667_54330</name>
</gene>
<dbReference type="AlphaFoldDB" id="A0A919BSM0"/>
<dbReference type="RefSeq" id="WP_190043313.1">
    <property type="nucleotide sequence ID" value="NZ_BNBE01000002.1"/>
</dbReference>
<sequence>MARTPRPRPADQAQVRLTPQDLEKLKAVVLDANAYGHARPDLDQLGRWAQRLAGMGVETWVPEPVAWEWAEHLASDWQVLKGAARNERKRLQSAGLDIPAPAGYATRDDVITAVLENLAKIPNVKIIKLTGRSAIEGLKDQVLLRPPAKRKGAKDPAEAIKTGASDSAWLRDILELADPDEVLIVTSDGDVRAAFEAWKKPVPNLRKLEELRPTLFDLSVDDGHARSAIIRYLTARLPADQQDEDALDIGRIVGLEAAFTRKLEEEDTGLSPSSYGASVTGLVALAGIGVVHVEAGESAKQALPDRRREPTDPGTVNRETADAMVFFLATGEATIQRLLHGGDPEVAVVPISNVLVRANLTFQFADGVIVSMSADTDATAILLERAFDESDEAETDLIDALNTVPGIVLEDGVLGDRQRFGIPGTSAHVVIDVTRDGEDWTAEINLWHGNDEEDLVGTIGVECEYNADTWWGGSRDGFQGPDAYPIAVYGDELHERHGIWSLPAWLIEHITWPRFPALAAEMQPATAEDEPTDT</sequence>
<proteinExistence type="predicted"/>
<comment type="caution">
    <text evidence="1">The sequence shown here is derived from an EMBL/GenBank/DDBJ whole genome shotgun (WGS) entry which is preliminary data.</text>
</comment>
<keyword evidence="2" id="KW-1185">Reference proteome</keyword>
<reference evidence="1" key="2">
    <citation type="submission" date="2020-09" db="EMBL/GenBank/DDBJ databases">
        <authorList>
            <person name="Sun Q."/>
            <person name="Ohkuma M."/>
        </authorList>
    </citation>
    <scope>NUCLEOTIDE SEQUENCE</scope>
    <source>
        <strain evidence="1">JCM 4122</strain>
    </source>
</reference>
<dbReference type="Proteomes" id="UP000632849">
    <property type="component" value="Unassembled WGS sequence"/>
</dbReference>
<dbReference type="EMBL" id="BNBE01000002">
    <property type="protein sequence ID" value="GHG13537.1"/>
    <property type="molecule type" value="Genomic_DNA"/>
</dbReference>
<organism evidence="1 2">
    <name type="scientific">Streptomyces filamentosus</name>
    <name type="common">Streptomyces roseosporus</name>
    <dbReference type="NCBI Taxonomy" id="67294"/>
    <lineage>
        <taxon>Bacteria</taxon>
        <taxon>Bacillati</taxon>
        <taxon>Actinomycetota</taxon>
        <taxon>Actinomycetes</taxon>
        <taxon>Kitasatosporales</taxon>
        <taxon>Streptomycetaceae</taxon>
        <taxon>Streptomyces</taxon>
    </lineage>
</organism>
<protein>
    <submittedName>
        <fullName evidence="1">Uncharacterized protein</fullName>
    </submittedName>
</protein>
<reference evidence="1" key="1">
    <citation type="journal article" date="2014" name="Int. J. Syst. Evol. Microbiol.">
        <title>Complete genome sequence of Corynebacterium casei LMG S-19264T (=DSM 44701T), isolated from a smear-ripened cheese.</title>
        <authorList>
            <consortium name="US DOE Joint Genome Institute (JGI-PGF)"/>
            <person name="Walter F."/>
            <person name="Albersmeier A."/>
            <person name="Kalinowski J."/>
            <person name="Ruckert C."/>
        </authorList>
    </citation>
    <scope>NUCLEOTIDE SEQUENCE</scope>
    <source>
        <strain evidence="1">JCM 4122</strain>
    </source>
</reference>
<name>A0A919BSM0_STRFL</name>
<evidence type="ECO:0000313" key="1">
    <source>
        <dbReference type="EMBL" id="GHG13537.1"/>
    </source>
</evidence>
<evidence type="ECO:0000313" key="2">
    <source>
        <dbReference type="Proteomes" id="UP000632849"/>
    </source>
</evidence>